<dbReference type="OrthoDB" id="26722at2759"/>
<keyword evidence="4" id="KW-0808">Transferase</keyword>
<evidence type="ECO:0000313" key="4">
    <source>
        <dbReference type="EMBL" id="TDL23372.1"/>
    </source>
</evidence>
<dbReference type="InterPro" id="IPR008266">
    <property type="entry name" value="Tyr_kinase_AS"/>
</dbReference>
<dbReference type="PANTHER" id="PTHR24418">
    <property type="entry name" value="TYROSINE-PROTEIN KINASE"/>
    <property type="match status" value="1"/>
</dbReference>
<dbReference type="SUPFAM" id="SSF56112">
    <property type="entry name" value="Protein kinase-like (PK-like)"/>
    <property type="match status" value="1"/>
</dbReference>
<dbReference type="EMBL" id="ML170170">
    <property type="protein sequence ID" value="TDL23372.1"/>
    <property type="molecule type" value="Genomic_DNA"/>
</dbReference>
<dbReference type="STRING" id="50990.A0A4Y7Q8C7"/>
<evidence type="ECO:0000256" key="1">
    <source>
        <dbReference type="ARBA" id="ARBA00022741"/>
    </source>
</evidence>
<dbReference type="VEuPathDB" id="FungiDB:BD410DRAFT_721281"/>
<reference evidence="4 5" key="1">
    <citation type="submission" date="2018-06" db="EMBL/GenBank/DDBJ databases">
        <title>A transcriptomic atlas of mushroom development highlights an independent origin of complex multicellularity.</title>
        <authorList>
            <consortium name="DOE Joint Genome Institute"/>
            <person name="Krizsan K."/>
            <person name="Almasi E."/>
            <person name="Merenyi Z."/>
            <person name="Sahu N."/>
            <person name="Viragh M."/>
            <person name="Koszo T."/>
            <person name="Mondo S."/>
            <person name="Kiss B."/>
            <person name="Balint B."/>
            <person name="Kues U."/>
            <person name="Barry K."/>
            <person name="Hegedus J.C."/>
            <person name="Henrissat B."/>
            <person name="Johnson J."/>
            <person name="Lipzen A."/>
            <person name="Ohm R."/>
            <person name="Nagy I."/>
            <person name="Pangilinan J."/>
            <person name="Yan J."/>
            <person name="Xiong Y."/>
            <person name="Grigoriev I.V."/>
            <person name="Hibbett D.S."/>
            <person name="Nagy L.G."/>
        </authorList>
    </citation>
    <scope>NUCLEOTIDE SEQUENCE [LARGE SCALE GENOMIC DNA]</scope>
    <source>
        <strain evidence="4 5">SZMC22713</strain>
    </source>
</reference>
<keyword evidence="1" id="KW-0547">Nucleotide-binding</keyword>
<dbReference type="Pfam" id="PF07714">
    <property type="entry name" value="PK_Tyr_Ser-Thr"/>
    <property type="match status" value="1"/>
</dbReference>
<organism evidence="4 5">
    <name type="scientific">Rickenella mellea</name>
    <dbReference type="NCBI Taxonomy" id="50990"/>
    <lineage>
        <taxon>Eukaryota</taxon>
        <taxon>Fungi</taxon>
        <taxon>Dikarya</taxon>
        <taxon>Basidiomycota</taxon>
        <taxon>Agaricomycotina</taxon>
        <taxon>Agaricomycetes</taxon>
        <taxon>Hymenochaetales</taxon>
        <taxon>Rickenellaceae</taxon>
        <taxon>Rickenella</taxon>
    </lineage>
</organism>
<sequence>MHNLCTIWVESGNRHPHILPFLGFCHNFGHLPALVYDFCDNGSIRQYLQFNPSADKLQLTLEAASGLAFLHSKKIIHADIRAANILINDKGQACIHDVGLALVIGQSDFTSASIAGPCRWMPPDVLLAGGDESDPLMGYSVWSDIWAFGMTILEVYTGEVPFSDTRHDAAVIRKIIQDVRPPRPSADLMGNEMWNICETCWNKTPEARPTMEALGKWLLELR</sequence>
<dbReference type="InterPro" id="IPR011009">
    <property type="entry name" value="Kinase-like_dom_sf"/>
</dbReference>
<dbReference type="PRINTS" id="PR00109">
    <property type="entry name" value="TYRKINASE"/>
</dbReference>
<proteinExistence type="predicted"/>
<dbReference type="GO" id="GO:0004672">
    <property type="term" value="F:protein kinase activity"/>
    <property type="evidence" value="ECO:0007669"/>
    <property type="project" value="InterPro"/>
</dbReference>
<evidence type="ECO:0000313" key="5">
    <source>
        <dbReference type="Proteomes" id="UP000294933"/>
    </source>
</evidence>
<dbReference type="AlphaFoldDB" id="A0A4Y7Q8C7"/>
<protein>
    <submittedName>
        <fullName evidence="4">Kinase-like protein</fullName>
    </submittedName>
</protein>
<dbReference type="PIRSF" id="PIRSF000654">
    <property type="entry name" value="Integrin-linked_kinase"/>
    <property type="match status" value="1"/>
</dbReference>
<dbReference type="Gene3D" id="1.10.510.10">
    <property type="entry name" value="Transferase(Phosphotransferase) domain 1"/>
    <property type="match status" value="1"/>
</dbReference>
<dbReference type="PROSITE" id="PS00109">
    <property type="entry name" value="PROTEIN_KINASE_TYR"/>
    <property type="match status" value="1"/>
</dbReference>
<feature type="domain" description="Protein kinase" evidence="3">
    <location>
        <begin position="1"/>
        <end position="218"/>
    </location>
</feature>
<dbReference type="GO" id="GO:0005524">
    <property type="term" value="F:ATP binding"/>
    <property type="evidence" value="ECO:0007669"/>
    <property type="project" value="UniProtKB-KW"/>
</dbReference>
<dbReference type="InterPro" id="IPR000719">
    <property type="entry name" value="Prot_kinase_dom"/>
</dbReference>
<dbReference type="InterPro" id="IPR001245">
    <property type="entry name" value="Ser-Thr/Tyr_kinase_cat_dom"/>
</dbReference>
<accession>A0A4Y7Q8C7</accession>
<dbReference type="PROSITE" id="PS50011">
    <property type="entry name" value="PROTEIN_KINASE_DOM"/>
    <property type="match status" value="1"/>
</dbReference>
<keyword evidence="4" id="KW-0418">Kinase</keyword>
<dbReference type="InterPro" id="IPR050198">
    <property type="entry name" value="Non-receptor_tyrosine_kinases"/>
</dbReference>
<keyword evidence="2" id="KW-0067">ATP-binding</keyword>
<name>A0A4Y7Q8C7_9AGAM</name>
<dbReference type="Proteomes" id="UP000294933">
    <property type="component" value="Unassembled WGS sequence"/>
</dbReference>
<evidence type="ECO:0000259" key="3">
    <source>
        <dbReference type="PROSITE" id="PS50011"/>
    </source>
</evidence>
<evidence type="ECO:0000256" key="2">
    <source>
        <dbReference type="ARBA" id="ARBA00022840"/>
    </source>
</evidence>
<gene>
    <name evidence="4" type="ORF">BD410DRAFT_721281</name>
</gene>
<keyword evidence="5" id="KW-1185">Reference proteome</keyword>